<reference evidence="1" key="1">
    <citation type="submission" date="2009-10" db="EMBL/GenBank/DDBJ databases">
        <title>Diversity of trophic interactions inside an arsenic-rich microbial ecosystem.</title>
        <authorList>
            <person name="Bertin P.N."/>
            <person name="Heinrich-Salmeron A."/>
            <person name="Pelletier E."/>
            <person name="Goulhen-Chollet F."/>
            <person name="Arsene-Ploetze F."/>
            <person name="Gallien S."/>
            <person name="Calteau A."/>
            <person name="Vallenet D."/>
            <person name="Casiot C."/>
            <person name="Chane-Woon-Ming B."/>
            <person name="Giloteaux L."/>
            <person name="Barakat M."/>
            <person name="Bonnefoy V."/>
            <person name="Bruneel O."/>
            <person name="Chandler M."/>
            <person name="Cleiss J."/>
            <person name="Duran R."/>
            <person name="Elbaz-Poulichet F."/>
            <person name="Fonknechten N."/>
            <person name="Lauga B."/>
            <person name="Mornico D."/>
            <person name="Ortet P."/>
            <person name="Schaeffer C."/>
            <person name="Siguier P."/>
            <person name="Alexander Thil Smith A."/>
            <person name="Van Dorsselaer A."/>
            <person name="Weissenbach J."/>
            <person name="Medigue C."/>
            <person name="Le Paslier D."/>
        </authorList>
    </citation>
    <scope>NUCLEOTIDE SEQUENCE</scope>
</reference>
<protein>
    <submittedName>
        <fullName evidence="1">Uncharacterized protein</fullName>
    </submittedName>
</protein>
<comment type="caution">
    <text evidence="1">The sequence shown here is derived from an EMBL/GenBank/DDBJ whole genome shotgun (WGS) entry which is preliminary data.</text>
</comment>
<evidence type="ECO:0000313" key="1">
    <source>
        <dbReference type="EMBL" id="CBI07676.1"/>
    </source>
</evidence>
<dbReference type="PROSITE" id="PS51257">
    <property type="entry name" value="PROKAR_LIPOPROTEIN"/>
    <property type="match status" value="1"/>
</dbReference>
<name>E6QKA9_9ZZZZ</name>
<dbReference type="AlphaFoldDB" id="E6QKA9"/>
<sequence>MRSLKAMSDALPQASLFKALLPLFASALVLTLTACMGSTPTLPGQNPKPTSVLFSGAPTSMPVGTSATIDASAVYANSVVINPATNTPNMLVNYSLQCGSANCGMLAGNVEVGAATYTAPAAVPTGSTVTITATAQADSAISAKATITITPPPPPTLTFVAPVQGSVQAGAQAQYAVTIANDPSATPQVNWTVACTGAACGAVAPTTTTSGQKVTYTAPAATSNGLVVTLTATSVSTPSDSVSTDVAILPPAQTLASGSYVFQLQSSYANGSPAALAMDTGVFTAANGVVTGGEEDLLVNSFCGGYTGQCPPAQASEHKVVGGSYTGNSDGTTKITLQLDSGTTQTLTGVVSANGQGFTAQIDGVPALVSLRPQTSTAAPKGGYAFALNGQSYDQGPAWMTGVLNIDGTNSASGNGSVLDIPAPNLSYGGEEALAATAVTAPDSYGRIVFALSPAASDNVPFPPVYVAGYVIDSGHMALMEVGDQTDNSNFQGQLMGQAVSQGAQTGAFTAAGLANQSYVFGVQGLSNNGYGDLAGVLTFNATGGVSGLMTISDLSGTQAQQPLQVTGSYTIEANGRIAITNVTNGSIYPWSMVMDLAENGRALAMTYTGQDIAGGEAYLRATSTFSATSLNGAYGLNASVLYTAPSATASVQSTAQGSVSAIPGGSSVDLTGFANIAVPAANTSESNAISGSFSPATDGVMAGTLTGLNVTSPTKAGQFTLYQIDTGHALVIEDDSAQETLGLLTAQP</sequence>
<accession>E6QKA9</accession>
<gene>
    <name evidence="1" type="ORF">CARN6_1046</name>
</gene>
<organism evidence="1">
    <name type="scientific">mine drainage metagenome</name>
    <dbReference type="NCBI Taxonomy" id="410659"/>
    <lineage>
        <taxon>unclassified sequences</taxon>
        <taxon>metagenomes</taxon>
        <taxon>ecological metagenomes</taxon>
    </lineage>
</organism>
<dbReference type="EMBL" id="CABQ01000122">
    <property type="protein sequence ID" value="CBI07676.1"/>
    <property type="molecule type" value="Genomic_DNA"/>
</dbReference>
<proteinExistence type="predicted"/>